<dbReference type="EnsemblPlants" id="OBART03G34540.1">
    <property type="protein sequence ID" value="OBART03G34540.1"/>
    <property type="gene ID" value="OBART03G34540"/>
</dbReference>
<proteinExistence type="predicted"/>
<keyword evidence="2" id="KW-1185">Reference proteome</keyword>
<reference evidence="1" key="2">
    <citation type="submission" date="2015-03" db="UniProtKB">
        <authorList>
            <consortium name="EnsemblPlants"/>
        </authorList>
    </citation>
    <scope>IDENTIFICATION</scope>
</reference>
<organism evidence="1">
    <name type="scientific">Oryza barthii</name>
    <dbReference type="NCBI Taxonomy" id="65489"/>
    <lineage>
        <taxon>Eukaryota</taxon>
        <taxon>Viridiplantae</taxon>
        <taxon>Streptophyta</taxon>
        <taxon>Embryophyta</taxon>
        <taxon>Tracheophyta</taxon>
        <taxon>Spermatophyta</taxon>
        <taxon>Magnoliopsida</taxon>
        <taxon>Liliopsida</taxon>
        <taxon>Poales</taxon>
        <taxon>Poaceae</taxon>
        <taxon>BOP clade</taxon>
        <taxon>Oryzoideae</taxon>
        <taxon>Oryzeae</taxon>
        <taxon>Oryzinae</taxon>
        <taxon>Oryza</taxon>
    </lineage>
</organism>
<reference evidence="1" key="1">
    <citation type="journal article" date="2009" name="Rice">
        <title>De Novo Next Generation Sequencing of Plant Genomes.</title>
        <authorList>
            <person name="Rounsley S."/>
            <person name="Marri P.R."/>
            <person name="Yu Y."/>
            <person name="He R."/>
            <person name="Sisneros N."/>
            <person name="Goicoechea J.L."/>
            <person name="Lee S.J."/>
            <person name="Angelova A."/>
            <person name="Kudrna D."/>
            <person name="Luo M."/>
            <person name="Affourtit J."/>
            <person name="Desany B."/>
            <person name="Knight J."/>
            <person name="Niazi F."/>
            <person name="Egholm M."/>
            <person name="Wing R.A."/>
        </authorList>
    </citation>
    <scope>NUCLEOTIDE SEQUENCE [LARGE SCALE GENOMIC DNA]</scope>
    <source>
        <strain evidence="1">cv. IRGC 105608</strain>
    </source>
</reference>
<dbReference type="AlphaFoldDB" id="A0A0D3FP77"/>
<dbReference type="HOGENOM" id="CLU_188673_0_0_1"/>
<dbReference type="Gramene" id="OBART03G34540.1">
    <property type="protein sequence ID" value="OBART03G34540.1"/>
    <property type="gene ID" value="OBART03G34540"/>
</dbReference>
<dbReference type="PaxDb" id="65489-OBART03G34540.1"/>
<accession>A0A0D3FP77</accession>
<dbReference type="Proteomes" id="UP000026960">
    <property type="component" value="Chromosome 3"/>
</dbReference>
<name>A0A0D3FP77_9ORYZ</name>
<protein>
    <submittedName>
        <fullName evidence="1">Uncharacterized protein</fullName>
    </submittedName>
</protein>
<evidence type="ECO:0000313" key="2">
    <source>
        <dbReference type="Proteomes" id="UP000026960"/>
    </source>
</evidence>
<evidence type="ECO:0000313" key="1">
    <source>
        <dbReference type="EnsemblPlants" id="OBART03G34540.1"/>
    </source>
</evidence>
<sequence>MGAACGSAGPAHLACGSVAALTTPAGPAWYRIPGLQDRLLVLAPAQPFRGLGIFLQISHSQRK</sequence>